<comment type="caution">
    <text evidence="2">The sequence shown here is derived from an EMBL/GenBank/DDBJ whole genome shotgun (WGS) entry which is preliminary data.</text>
</comment>
<sequence length="146" mass="15785">MTLRSSVVFIAAALVLTGAMATASAQYRPELVGVWKGTLSNGARVLPDDPTPTYYNALDPQLEITMTIIGQDDRSFHGVMGNHEEREYVVGVVREDGKTLLMADDDGYKSATILTPSTMEYCVQVASGDHMVAACGVLEKQAEEKN</sequence>
<accession>A0ABT4VLF4</accession>
<feature type="signal peptide" evidence="1">
    <location>
        <begin position="1"/>
        <end position="21"/>
    </location>
</feature>
<evidence type="ECO:0000313" key="3">
    <source>
        <dbReference type="Proteomes" id="UP001148313"/>
    </source>
</evidence>
<evidence type="ECO:0000256" key="1">
    <source>
        <dbReference type="SAM" id="SignalP"/>
    </source>
</evidence>
<evidence type="ECO:0000313" key="2">
    <source>
        <dbReference type="EMBL" id="MDA4845539.1"/>
    </source>
</evidence>
<keyword evidence="3" id="KW-1185">Reference proteome</keyword>
<dbReference type="Proteomes" id="UP001148313">
    <property type="component" value="Unassembled WGS sequence"/>
</dbReference>
<protein>
    <recommendedName>
        <fullName evidence="4">TIGR03067 domain-containing protein</fullName>
    </recommendedName>
</protein>
<dbReference type="RefSeq" id="WP_271089171.1">
    <property type="nucleotide sequence ID" value="NZ_JAPJZH010000004.1"/>
</dbReference>
<feature type="chain" id="PRO_5045328205" description="TIGR03067 domain-containing protein" evidence="1">
    <location>
        <begin position="22"/>
        <end position="146"/>
    </location>
</feature>
<dbReference type="EMBL" id="JAPJZH010000004">
    <property type="protein sequence ID" value="MDA4845539.1"/>
    <property type="molecule type" value="Genomic_DNA"/>
</dbReference>
<evidence type="ECO:0008006" key="4">
    <source>
        <dbReference type="Google" id="ProtNLM"/>
    </source>
</evidence>
<gene>
    <name evidence="2" type="ORF">OOZ53_09285</name>
</gene>
<name>A0ABT4VLF4_9HYPH</name>
<proteinExistence type="predicted"/>
<reference evidence="2" key="1">
    <citation type="submission" date="2022-11" db="EMBL/GenBank/DDBJ databases">
        <title>Hoeflea poritis sp. nov., isolated from scleractinian coral Porites lutea.</title>
        <authorList>
            <person name="Zhang G."/>
            <person name="Wei Q."/>
            <person name="Cai L."/>
        </authorList>
    </citation>
    <scope>NUCLEOTIDE SEQUENCE</scope>
    <source>
        <strain evidence="2">E7-10</strain>
    </source>
</reference>
<keyword evidence="1" id="KW-0732">Signal</keyword>
<organism evidence="2 3">
    <name type="scientific">Hoeflea poritis</name>
    <dbReference type="NCBI Taxonomy" id="2993659"/>
    <lineage>
        <taxon>Bacteria</taxon>
        <taxon>Pseudomonadati</taxon>
        <taxon>Pseudomonadota</taxon>
        <taxon>Alphaproteobacteria</taxon>
        <taxon>Hyphomicrobiales</taxon>
        <taxon>Rhizobiaceae</taxon>
        <taxon>Hoeflea</taxon>
    </lineage>
</organism>